<accession>A0A8J4V8C3</accession>
<reference evidence="2" key="1">
    <citation type="submission" date="2020-03" db="EMBL/GenBank/DDBJ databases">
        <title>Castanea mollissima Vanexum genome sequencing.</title>
        <authorList>
            <person name="Staton M."/>
        </authorList>
    </citation>
    <scope>NUCLEOTIDE SEQUENCE</scope>
    <source>
        <tissue evidence="2">Leaf</tissue>
    </source>
</reference>
<name>A0A8J4V8C3_9ROSI</name>
<dbReference type="Proteomes" id="UP000737018">
    <property type="component" value="Unassembled WGS sequence"/>
</dbReference>
<feature type="region of interest" description="Disordered" evidence="1">
    <location>
        <begin position="1"/>
        <end position="30"/>
    </location>
</feature>
<gene>
    <name evidence="2" type="ORF">CMV_022155</name>
</gene>
<dbReference type="EMBL" id="JRKL02004577">
    <property type="protein sequence ID" value="KAF3952273.1"/>
    <property type="molecule type" value="Genomic_DNA"/>
</dbReference>
<organism evidence="2 3">
    <name type="scientific">Castanea mollissima</name>
    <name type="common">Chinese chestnut</name>
    <dbReference type="NCBI Taxonomy" id="60419"/>
    <lineage>
        <taxon>Eukaryota</taxon>
        <taxon>Viridiplantae</taxon>
        <taxon>Streptophyta</taxon>
        <taxon>Embryophyta</taxon>
        <taxon>Tracheophyta</taxon>
        <taxon>Spermatophyta</taxon>
        <taxon>Magnoliopsida</taxon>
        <taxon>eudicotyledons</taxon>
        <taxon>Gunneridae</taxon>
        <taxon>Pentapetalae</taxon>
        <taxon>rosids</taxon>
        <taxon>fabids</taxon>
        <taxon>Fagales</taxon>
        <taxon>Fagaceae</taxon>
        <taxon>Castanea</taxon>
    </lineage>
</organism>
<evidence type="ECO:0000313" key="2">
    <source>
        <dbReference type="EMBL" id="KAF3952273.1"/>
    </source>
</evidence>
<dbReference type="AlphaFoldDB" id="A0A8J4V8C3"/>
<comment type="caution">
    <text evidence="2">The sequence shown here is derived from an EMBL/GenBank/DDBJ whole genome shotgun (WGS) entry which is preliminary data.</text>
</comment>
<feature type="region of interest" description="Disordered" evidence="1">
    <location>
        <begin position="45"/>
        <end position="69"/>
    </location>
</feature>
<evidence type="ECO:0000313" key="3">
    <source>
        <dbReference type="Proteomes" id="UP000737018"/>
    </source>
</evidence>
<protein>
    <submittedName>
        <fullName evidence="2">Uncharacterized protein</fullName>
    </submittedName>
</protein>
<proteinExistence type="predicted"/>
<evidence type="ECO:0000256" key="1">
    <source>
        <dbReference type="SAM" id="MobiDB-lite"/>
    </source>
</evidence>
<sequence>MKLDSFKGQQGGEVRENNGPPCQKSLSGLGSKKKICRKYQRLSTAPKSKYKYPQKASATKVQKMGNFKS</sequence>
<keyword evidence="3" id="KW-1185">Reference proteome</keyword>